<proteinExistence type="inferred from homology"/>
<dbReference type="GO" id="GO:0003677">
    <property type="term" value="F:DNA binding"/>
    <property type="evidence" value="ECO:0007669"/>
    <property type="project" value="InterPro"/>
</dbReference>
<dbReference type="InterPro" id="IPR009072">
    <property type="entry name" value="Histone-fold"/>
</dbReference>
<dbReference type="PROSITE" id="PS00959">
    <property type="entry name" value="HISTONE_H3_2"/>
    <property type="match status" value="1"/>
</dbReference>
<dbReference type="GO" id="GO:0000786">
    <property type="term" value="C:nucleosome"/>
    <property type="evidence" value="ECO:0007669"/>
    <property type="project" value="UniProtKB-KW"/>
</dbReference>
<name>A0A3E2HAD0_SCYLI</name>
<dbReference type="GO" id="GO:0046982">
    <property type="term" value="F:protein heterodimerization activity"/>
    <property type="evidence" value="ECO:0007669"/>
    <property type="project" value="InterPro"/>
</dbReference>
<dbReference type="PRINTS" id="PR00622">
    <property type="entry name" value="HISTONEH3"/>
</dbReference>
<dbReference type="Proteomes" id="UP000258309">
    <property type="component" value="Unassembled WGS sequence"/>
</dbReference>
<evidence type="ECO:0000313" key="6">
    <source>
        <dbReference type="EMBL" id="RFU30330.1"/>
    </source>
</evidence>
<feature type="non-terminal residue" evidence="6">
    <location>
        <position position="1"/>
    </location>
</feature>
<comment type="similarity">
    <text evidence="2">Belongs to the histone H3 family.</text>
</comment>
<comment type="caution">
    <text evidence="6">The sequence shown here is derived from an EMBL/GenBank/DDBJ whole genome shotgun (WGS) entry which is preliminary data.</text>
</comment>
<dbReference type="OrthoDB" id="842664at2759"/>
<dbReference type="InterPro" id="IPR000164">
    <property type="entry name" value="Histone_H3/CENP-A"/>
</dbReference>
<comment type="subcellular location">
    <subcellularLocation>
        <location evidence="1">Chromosome</location>
    </subcellularLocation>
</comment>
<dbReference type="CDD" id="cd22911">
    <property type="entry name" value="HFD_H3"/>
    <property type="match status" value="1"/>
</dbReference>
<keyword evidence="3" id="KW-0158">Chromosome</keyword>
<dbReference type="Gene3D" id="1.10.20.10">
    <property type="entry name" value="Histone, subunit A"/>
    <property type="match status" value="1"/>
</dbReference>
<evidence type="ECO:0000259" key="5">
    <source>
        <dbReference type="Pfam" id="PF00125"/>
    </source>
</evidence>
<evidence type="ECO:0000256" key="1">
    <source>
        <dbReference type="ARBA" id="ARBA00004286"/>
    </source>
</evidence>
<accession>A0A3E2HAD0</accession>
<organism evidence="6 7">
    <name type="scientific">Scytalidium lignicola</name>
    <name type="common">Hyphomycete</name>
    <dbReference type="NCBI Taxonomy" id="5539"/>
    <lineage>
        <taxon>Eukaryota</taxon>
        <taxon>Fungi</taxon>
        <taxon>Dikarya</taxon>
        <taxon>Ascomycota</taxon>
        <taxon>Pezizomycotina</taxon>
        <taxon>Leotiomycetes</taxon>
        <taxon>Leotiomycetes incertae sedis</taxon>
        <taxon>Scytalidium</taxon>
    </lineage>
</organism>
<evidence type="ECO:0000256" key="2">
    <source>
        <dbReference type="ARBA" id="ARBA00010343"/>
    </source>
</evidence>
<dbReference type="SUPFAM" id="SSF47113">
    <property type="entry name" value="Histone-fold"/>
    <property type="match status" value="1"/>
</dbReference>
<dbReference type="InterPro" id="IPR007125">
    <property type="entry name" value="H2A/H2B/H3"/>
</dbReference>
<sequence length="138" mass="15908">MQANVPLTMCPPVPNNRPVYPNTIKIRLGRIARLSKPGKRALMEIWHYQRTIGHLIPKLPFQRLVREITIELDQGKDKQFQSYAILALQEASEAYLVSFFEAANQVCIHDKRVTIQNKDMQLVKWFCRSAVVQGTANF</sequence>
<dbReference type="SMART" id="SM00428">
    <property type="entry name" value="H3"/>
    <property type="match status" value="1"/>
</dbReference>
<protein>
    <recommendedName>
        <fullName evidence="5">Core Histone H2A/H2B/H3 domain-containing protein</fullName>
    </recommendedName>
</protein>
<dbReference type="Pfam" id="PF00125">
    <property type="entry name" value="Histone"/>
    <property type="match status" value="1"/>
</dbReference>
<feature type="non-terminal residue" evidence="6">
    <location>
        <position position="138"/>
    </location>
</feature>
<evidence type="ECO:0000256" key="3">
    <source>
        <dbReference type="ARBA" id="ARBA00022454"/>
    </source>
</evidence>
<keyword evidence="4" id="KW-0238">DNA-binding</keyword>
<dbReference type="PANTHER" id="PTHR11426">
    <property type="entry name" value="HISTONE H3"/>
    <property type="match status" value="1"/>
</dbReference>
<dbReference type="GO" id="GO:0030527">
    <property type="term" value="F:structural constituent of chromatin"/>
    <property type="evidence" value="ECO:0007669"/>
    <property type="project" value="InterPro"/>
</dbReference>
<evidence type="ECO:0000313" key="7">
    <source>
        <dbReference type="Proteomes" id="UP000258309"/>
    </source>
</evidence>
<feature type="domain" description="Core Histone H2A/H2B/H3" evidence="5">
    <location>
        <begin position="37"/>
        <end position="123"/>
    </location>
</feature>
<dbReference type="AlphaFoldDB" id="A0A3E2HAD0"/>
<evidence type="ECO:0000256" key="4">
    <source>
        <dbReference type="ARBA" id="ARBA00023269"/>
    </source>
</evidence>
<gene>
    <name evidence="6" type="ORF">B7463_g6018</name>
</gene>
<keyword evidence="4" id="KW-0544">Nucleosome core</keyword>
<keyword evidence="7" id="KW-1185">Reference proteome</keyword>
<dbReference type="EMBL" id="NCSJ02000103">
    <property type="protein sequence ID" value="RFU30330.1"/>
    <property type="molecule type" value="Genomic_DNA"/>
</dbReference>
<reference evidence="6 7" key="1">
    <citation type="submission" date="2018-05" db="EMBL/GenBank/DDBJ databases">
        <title>Draft genome sequence of Scytalidium lignicola DSM 105466, a ubiquitous saprotrophic fungus.</title>
        <authorList>
            <person name="Buettner E."/>
            <person name="Gebauer A.M."/>
            <person name="Hofrichter M."/>
            <person name="Liers C."/>
            <person name="Kellner H."/>
        </authorList>
    </citation>
    <scope>NUCLEOTIDE SEQUENCE [LARGE SCALE GENOMIC DNA]</scope>
    <source>
        <strain evidence="6 7">DSM 105466</strain>
    </source>
</reference>
<dbReference type="STRING" id="5539.A0A3E2HAD0"/>